<keyword evidence="5 9" id="KW-0653">Protein transport</keyword>
<keyword evidence="4 9" id="KW-0812">Transmembrane</keyword>
<proteinExistence type="inferred from homology"/>
<dbReference type="AlphaFoldDB" id="A0A328B5A6"/>
<dbReference type="PANTHER" id="PTHR30081:SF8">
    <property type="entry name" value="PROTEIN TRANSLOCASE SUBUNIT SECF"/>
    <property type="match status" value="1"/>
</dbReference>
<dbReference type="GO" id="GO:0065002">
    <property type="term" value="P:intracellular protein transmembrane transport"/>
    <property type="evidence" value="ECO:0007669"/>
    <property type="project" value="UniProtKB-UniRule"/>
</dbReference>
<dbReference type="InterPro" id="IPR022645">
    <property type="entry name" value="SecD/SecF_bac"/>
</dbReference>
<sequence>MWPLIKLLPIKTNFHFVKFARYAAILSAIAVIASLARALVPFEPPCGGLNCGIDFKGGTVLELSTAPKAVDLATARGALERMDLGDVQVQAFGSADQAMVRFQTPAGASPAETVDRVKATLTQALGKVTFVRTDVVGPKVSGELFNAGLLALLLSIGLMLVYIWFRFELQFGVGAVVALFHDVFLTFGIIAFAGLEFSLTTVAAILTVIGYSMNDTVVVFDRLRENLRKYKRMPLREVIDLSINETLSRTVITGVTALLALAGLAVFGGPTLFGMSIVLMFGIIIGTYSSIYVAAPVILLWGVKRFDEPAEPLKTAVPRP</sequence>
<keyword evidence="6 9" id="KW-1133">Transmembrane helix</keyword>
<dbReference type="OrthoDB" id="9774769at2"/>
<feature type="domain" description="Protein export membrane protein SecD/SecF C-terminal" evidence="10">
    <location>
        <begin position="118"/>
        <end position="302"/>
    </location>
</feature>
<dbReference type="SUPFAM" id="SSF82866">
    <property type="entry name" value="Multidrug efflux transporter AcrB transmembrane domain"/>
    <property type="match status" value="1"/>
</dbReference>
<evidence type="ECO:0000256" key="7">
    <source>
        <dbReference type="ARBA" id="ARBA00023010"/>
    </source>
</evidence>
<evidence type="ECO:0000256" key="2">
    <source>
        <dbReference type="ARBA" id="ARBA00022448"/>
    </source>
</evidence>
<dbReference type="RefSeq" id="WP_111278629.1">
    <property type="nucleotide sequence ID" value="NZ_QFYS01000014.1"/>
</dbReference>
<feature type="transmembrane region" description="Helical" evidence="9">
    <location>
        <begin position="201"/>
        <end position="223"/>
    </location>
</feature>
<dbReference type="GO" id="GO:0015450">
    <property type="term" value="F:protein-transporting ATPase activity"/>
    <property type="evidence" value="ECO:0007669"/>
    <property type="project" value="InterPro"/>
</dbReference>
<comment type="subcellular location">
    <subcellularLocation>
        <location evidence="1 9">Cell membrane</location>
        <topology evidence="1 9">Multi-pass membrane protein</topology>
    </subcellularLocation>
</comment>
<dbReference type="GO" id="GO:0006605">
    <property type="term" value="P:protein targeting"/>
    <property type="evidence" value="ECO:0007669"/>
    <property type="project" value="UniProtKB-UniRule"/>
</dbReference>
<evidence type="ECO:0000313" key="12">
    <source>
        <dbReference type="Proteomes" id="UP000249524"/>
    </source>
</evidence>
<organism evidence="11 12">
    <name type="scientific">Phenylobacterium kunshanense</name>
    <dbReference type="NCBI Taxonomy" id="1445034"/>
    <lineage>
        <taxon>Bacteria</taxon>
        <taxon>Pseudomonadati</taxon>
        <taxon>Pseudomonadota</taxon>
        <taxon>Alphaproteobacteria</taxon>
        <taxon>Caulobacterales</taxon>
        <taxon>Caulobacteraceae</taxon>
        <taxon>Phenylobacterium</taxon>
    </lineage>
</organism>
<dbReference type="InterPro" id="IPR022813">
    <property type="entry name" value="SecD/SecF_arch_bac"/>
</dbReference>
<feature type="transmembrane region" description="Helical" evidence="9">
    <location>
        <begin position="20"/>
        <end position="40"/>
    </location>
</feature>
<name>A0A328B5A6_9CAUL</name>
<dbReference type="Pfam" id="PF02355">
    <property type="entry name" value="SecD_SecF_C"/>
    <property type="match status" value="1"/>
</dbReference>
<dbReference type="HAMAP" id="MF_01464_B">
    <property type="entry name" value="SecF_B"/>
    <property type="match status" value="1"/>
</dbReference>
<reference evidence="11 12" key="1">
    <citation type="submission" date="2018-05" db="EMBL/GenBank/DDBJ databases">
        <authorList>
            <person name="Lanie J.A."/>
            <person name="Ng W.-L."/>
            <person name="Kazmierczak K.M."/>
            <person name="Andrzejewski T.M."/>
            <person name="Davidsen T.M."/>
            <person name="Wayne K.J."/>
            <person name="Tettelin H."/>
            <person name="Glass J.I."/>
            <person name="Rusch D."/>
            <person name="Podicherti R."/>
            <person name="Tsui H.-C.T."/>
            <person name="Winkler M.E."/>
        </authorList>
    </citation>
    <scope>NUCLEOTIDE SEQUENCE [LARGE SCALE GENOMIC DNA]</scope>
    <source>
        <strain evidence="11 12">BUT-10</strain>
    </source>
</reference>
<dbReference type="GO" id="GO:0005886">
    <property type="term" value="C:plasma membrane"/>
    <property type="evidence" value="ECO:0007669"/>
    <property type="project" value="UniProtKB-SubCell"/>
</dbReference>
<evidence type="ECO:0000256" key="9">
    <source>
        <dbReference type="HAMAP-Rule" id="MF_01464"/>
    </source>
</evidence>
<dbReference type="NCBIfam" id="TIGR00966">
    <property type="entry name" value="transloc_SecF"/>
    <property type="match status" value="1"/>
</dbReference>
<keyword evidence="8 9" id="KW-0472">Membrane</keyword>
<keyword evidence="2 9" id="KW-0813">Transport</keyword>
<feature type="transmembrane region" description="Helical" evidence="9">
    <location>
        <begin position="144"/>
        <end position="165"/>
    </location>
</feature>
<comment type="subunit">
    <text evidence="9">Forms a complex with SecD. Part of the essential Sec protein translocation apparatus which comprises SecA, SecYEG and auxiliary proteins SecDF-YajC and YidC.</text>
</comment>
<dbReference type="InterPro" id="IPR005665">
    <property type="entry name" value="SecF_bac"/>
</dbReference>
<comment type="function">
    <text evidence="9">Part of the Sec protein translocase complex. Interacts with the SecYEG preprotein conducting channel. SecDF uses the proton motive force (PMF) to complete protein translocation after the ATP-dependent function of SecA.</text>
</comment>
<evidence type="ECO:0000256" key="4">
    <source>
        <dbReference type="ARBA" id="ARBA00022692"/>
    </source>
</evidence>
<accession>A0A328B5A6</accession>
<keyword evidence="12" id="KW-1185">Reference proteome</keyword>
<dbReference type="Pfam" id="PF07549">
    <property type="entry name" value="Sec_GG"/>
    <property type="match status" value="1"/>
</dbReference>
<evidence type="ECO:0000259" key="10">
    <source>
        <dbReference type="Pfam" id="PF02355"/>
    </source>
</evidence>
<evidence type="ECO:0000256" key="5">
    <source>
        <dbReference type="ARBA" id="ARBA00022927"/>
    </source>
</evidence>
<evidence type="ECO:0000256" key="3">
    <source>
        <dbReference type="ARBA" id="ARBA00022475"/>
    </source>
</evidence>
<dbReference type="EMBL" id="QFYS01000014">
    <property type="protein sequence ID" value="RAK62049.1"/>
    <property type="molecule type" value="Genomic_DNA"/>
</dbReference>
<evidence type="ECO:0000256" key="8">
    <source>
        <dbReference type="ARBA" id="ARBA00023136"/>
    </source>
</evidence>
<keyword evidence="3 9" id="KW-1003">Cell membrane</keyword>
<feature type="transmembrane region" description="Helical" evidence="9">
    <location>
        <begin position="172"/>
        <end position="195"/>
    </location>
</feature>
<dbReference type="InterPro" id="IPR055344">
    <property type="entry name" value="SecD_SecF_C_bact"/>
</dbReference>
<comment type="similarity">
    <text evidence="9">Belongs to the SecD/SecF family. SecF subfamily.</text>
</comment>
<keyword evidence="7 9" id="KW-0811">Translocation</keyword>
<gene>
    <name evidence="9 11" type="primary">secF</name>
    <name evidence="11" type="ORF">DJ019_20245</name>
</gene>
<dbReference type="InterPro" id="IPR048634">
    <property type="entry name" value="SecD_SecF_C"/>
</dbReference>
<dbReference type="Proteomes" id="UP000249524">
    <property type="component" value="Unassembled WGS sequence"/>
</dbReference>
<evidence type="ECO:0000313" key="11">
    <source>
        <dbReference type="EMBL" id="RAK62049.1"/>
    </source>
</evidence>
<dbReference type="NCBIfam" id="TIGR00916">
    <property type="entry name" value="2A0604s01"/>
    <property type="match status" value="1"/>
</dbReference>
<dbReference type="InterPro" id="IPR022646">
    <property type="entry name" value="SecD/SecF_CS"/>
</dbReference>
<dbReference type="PRINTS" id="PR01755">
    <property type="entry name" value="SECFTRNLCASE"/>
</dbReference>
<evidence type="ECO:0000256" key="1">
    <source>
        <dbReference type="ARBA" id="ARBA00004651"/>
    </source>
</evidence>
<evidence type="ECO:0000256" key="6">
    <source>
        <dbReference type="ARBA" id="ARBA00022989"/>
    </source>
</evidence>
<feature type="transmembrane region" description="Helical" evidence="9">
    <location>
        <begin position="251"/>
        <end position="273"/>
    </location>
</feature>
<protein>
    <recommendedName>
        <fullName evidence="9">Protein-export membrane protein SecF</fullName>
    </recommendedName>
</protein>
<dbReference type="PANTHER" id="PTHR30081">
    <property type="entry name" value="PROTEIN-EXPORT MEMBRANE PROTEIN SEC"/>
    <property type="match status" value="1"/>
</dbReference>
<dbReference type="GO" id="GO:0043952">
    <property type="term" value="P:protein transport by the Sec complex"/>
    <property type="evidence" value="ECO:0007669"/>
    <property type="project" value="UniProtKB-UniRule"/>
</dbReference>
<dbReference type="Gene3D" id="1.20.1640.10">
    <property type="entry name" value="Multidrug efflux transporter AcrB transmembrane domain"/>
    <property type="match status" value="1"/>
</dbReference>
<feature type="transmembrane region" description="Helical" evidence="9">
    <location>
        <begin position="279"/>
        <end position="303"/>
    </location>
</feature>
<comment type="caution">
    <text evidence="11">The sequence shown here is derived from an EMBL/GenBank/DDBJ whole genome shotgun (WGS) entry which is preliminary data.</text>
</comment>